<dbReference type="InterPro" id="IPR052750">
    <property type="entry name" value="GH18_Chitinase"/>
</dbReference>
<reference evidence="2 3" key="1">
    <citation type="submission" date="2024-04" db="EMBL/GenBank/DDBJ databases">
        <title>Novel species of the genus Ideonella isolated from streams.</title>
        <authorList>
            <person name="Lu H."/>
        </authorList>
    </citation>
    <scope>NUCLEOTIDE SEQUENCE [LARGE SCALE GENOMIC DNA]</scope>
    <source>
        <strain evidence="2 3">DXS22W</strain>
    </source>
</reference>
<evidence type="ECO:0000256" key="1">
    <source>
        <dbReference type="SAM" id="SignalP"/>
    </source>
</evidence>
<name>A0ABU9CI85_9BURK</name>
<evidence type="ECO:0000313" key="3">
    <source>
        <dbReference type="Proteomes" id="UP001365405"/>
    </source>
</evidence>
<feature type="signal peptide" evidence="1">
    <location>
        <begin position="1"/>
        <end position="22"/>
    </location>
</feature>
<dbReference type="RefSeq" id="WP_341410109.1">
    <property type="nucleotide sequence ID" value="NZ_JBBUTH010000004.1"/>
</dbReference>
<dbReference type="Proteomes" id="UP001365405">
    <property type="component" value="Unassembled WGS sequence"/>
</dbReference>
<dbReference type="Gene3D" id="3.20.20.80">
    <property type="entry name" value="Glycosidases"/>
    <property type="match status" value="1"/>
</dbReference>
<dbReference type="InterPro" id="IPR017853">
    <property type="entry name" value="GH"/>
</dbReference>
<dbReference type="PANTHER" id="PTHR42976">
    <property type="entry name" value="BIFUNCTIONAL CHITINASE/LYSOZYME-RELATED"/>
    <property type="match status" value="1"/>
</dbReference>
<comment type="caution">
    <text evidence="2">The sequence shown here is derived from an EMBL/GenBank/DDBJ whole genome shotgun (WGS) entry which is preliminary data.</text>
</comment>
<evidence type="ECO:0000313" key="2">
    <source>
        <dbReference type="EMBL" id="MEK8050434.1"/>
    </source>
</evidence>
<keyword evidence="2" id="KW-0378">Hydrolase</keyword>
<dbReference type="EMBL" id="JBBUTH010000004">
    <property type="protein sequence ID" value="MEK8050434.1"/>
    <property type="molecule type" value="Genomic_DNA"/>
</dbReference>
<dbReference type="GO" id="GO:0016787">
    <property type="term" value="F:hydrolase activity"/>
    <property type="evidence" value="ECO:0007669"/>
    <property type="project" value="UniProtKB-KW"/>
</dbReference>
<keyword evidence="1" id="KW-0732">Signal</keyword>
<proteinExistence type="predicted"/>
<organism evidence="2 3">
    <name type="scientific">Pseudaquabacterium inlustre</name>
    <dbReference type="NCBI Taxonomy" id="2984192"/>
    <lineage>
        <taxon>Bacteria</taxon>
        <taxon>Pseudomonadati</taxon>
        <taxon>Pseudomonadota</taxon>
        <taxon>Betaproteobacteria</taxon>
        <taxon>Burkholderiales</taxon>
        <taxon>Sphaerotilaceae</taxon>
        <taxon>Pseudaquabacterium</taxon>
    </lineage>
</organism>
<feature type="chain" id="PRO_5045373744" evidence="1">
    <location>
        <begin position="23"/>
        <end position="348"/>
    </location>
</feature>
<sequence length="348" mass="36185">MRALAAALTSALLATASAVALAGGPPLMPYKDVSLAIDPATPRIATAVRGGPPELLPTRSAAGGGGALPGGAQALVWAFATGECGAERWGPFDTDAFARLNVAAFATAGVPYIVATGGEAGGFHCASDAGMARFLARYDSPRLRGIDLDIERDQSDAQIAELMARVAFGLRHRPGLRWSVTLATHAATDGSHQSLNTTGERVLAAARTAGVLEHLVVNLMVMNYGPARPRHCLQREAAADKPPVCDMGASGLQAARNVQAKYGIPLSRIALTPMLGRNDVAENRFTLADARRLAADARAAGLEGLHFWSLDRDRACVQDADALSPLCHGLPGMAPLGFTEALSEAPAR</sequence>
<dbReference type="PANTHER" id="PTHR42976:SF1">
    <property type="entry name" value="GH18 DOMAIN-CONTAINING PROTEIN-RELATED"/>
    <property type="match status" value="1"/>
</dbReference>
<protein>
    <submittedName>
        <fullName evidence="2">Glycosyl hydrolase</fullName>
    </submittedName>
</protein>
<keyword evidence="3" id="KW-1185">Reference proteome</keyword>
<dbReference type="SUPFAM" id="SSF51445">
    <property type="entry name" value="(Trans)glycosidases"/>
    <property type="match status" value="1"/>
</dbReference>
<accession>A0ABU9CI85</accession>
<gene>
    <name evidence="2" type="ORF">AACH10_09310</name>
</gene>